<gene>
    <name evidence="2" type="ORF">M406DRAFT_65840</name>
</gene>
<sequence>MMLHQEAPDDDSHRPVMMKSPFRLRGPLILSFGEGERERRKKPRQIQMLAHES</sequence>
<feature type="compositionally biased region" description="Basic and acidic residues" evidence="1">
    <location>
        <begin position="1"/>
        <end position="14"/>
    </location>
</feature>
<dbReference type="Proteomes" id="UP000803844">
    <property type="component" value="Unassembled WGS sequence"/>
</dbReference>
<evidence type="ECO:0000313" key="3">
    <source>
        <dbReference type="Proteomes" id="UP000803844"/>
    </source>
</evidence>
<comment type="caution">
    <text evidence="2">The sequence shown here is derived from an EMBL/GenBank/DDBJ whole genome shotgun (WGS) entry which is preliminary data.</text>
</comment>
<dbReference type="EMBL" id="MU032346">
    <property type="protein sequence ID" value="KAF3766694.1"/>
    <property type="molecule type" value="Genomic_DNA"/>
</dbReference>
<feature type="region of interest" description="Disordered" evidence="1">
    <location>
        <begin position="34"/>
        <end position="53"/>
    </location>
</feature>
<evidence type="ECO:0000313" key="2">
    <source>
        <dbReference type="EMBL" id="KAF3766694.1"/>
    </source>
</evidence>
<proteinExistence type="predicted"/>
<organism evidence="2 3">
    <name type="scientific">Cryphonectria parasitica (strain ATCC 38755 / EP155)</name>
    <dbReference type="NCBI Taxonomy" id="660469"/>
    <lineage>
        <taxon>Eukaryota</taxon>
        <taxon>Fungi</taxon>
        <taxon>Dikarya</taxon>
        <taxon>Ascomycota</taxon>
        <taxon>Pezizomycotina</taxon>
        <taxon>Sordariomycetes</taxon>
        <taxon>Sordariomycetidae</taxon>
        <taxon>Diaporthales</taxon>
        <taxon>Cryphonectriaceae</taxon>
        <taxon>Cryphonectria-Endothia species complex</taxon>
        <taxon>Cryphonectria</taxon>
    </lineage>
</organism>
<accession>A0A9P4Y586</accession>
<reference evidence="2" key="1">
    <citation type="journal article" date="2020" name="Phytopathology">
        <title>Genome sequence of the chestnut blight fungus Cryphonectria parasitica EP155: A fundamental resource for an archetypical invasive plant pathogen.</title>
        <authorList>
            <person name="Crouch J.A."/>
            <person name="Dawe A."/>
            <person name="Aerts A."/>
            <person name="Barry K."/>
            <person name="Churchill A.C.L."/>
            <person name="Grimwood J."/>
            <person name="Hillman B."/>
            <person name="Milgroom M.G."/>
            <person name="Pangilinan J."/>
            <person name="Smith M."/>
            <person name="Salamov A."/>
            <person name="Schmutz J."/>
            <person name="Yadav J."/>
            <person name="Grigoriev I.V."/>
            <person name="Nuss D."/>
        </authorList>
    </citation>
    <scope>NUCLEOTIDE SEQUENCE</scope>
    <source>
        <strain evidence="2">EP155</strain>
    </source>
</reference>
<dbReference type="RefSeq" id="XP_040777655.1">
    <property type="nucleotide sequence ID" value="XM_040924950.1"/>
</dbReference>
<dbReference type="GeneID" id="63842079"/>
<feature type="region of interest" description="Disordered" evidence="1">
    <location>
        <begin position="1"/>
        <end position="20"/>
    </location>
</feature>
<keyword evidence="3" id="KW-1185">Reference proteome</keyword>
<evidence type="ECO:0000256" key="1">
    <source>
        <dbReference type="SAM" id="MobiDB-lite"/>
    </source>
</evidence>
<protein>
    <submittedName>
        <fullName evidence="2">Uncharacterized protein</fullName>
    </submittedName>
</protein>
<dbReference type="AlphaFoldDB" id="A0A9P4Y586"/>
<name>A0A9P4Y586_CRYP1</name>